<gene>
    <name evidence="1" type="ORF">ACFSQ3_03845</name>
</gene>
<reference evidence="2" key="1">
    <citation type="journal article" date="2019" name="Int. J. Syst. Evol. Microbiol.">
        <title>The Global Catalogue of Microorganisms (GCM) 10K type strain sequencing project: providing services to taxonomists for standard genome sequencing and annotation.</title>
        <authorList>
            <consortium name="The Broad Institute Genomics Platform"/>
            <consortium name="The Broad Institute Genome Sequencing Center for Infectious Disease"/>
            <person name="Wu L."/>
            <person name="Ma J."/>
        </authorList>
    </citation>
    <scope>NUCLEOTIDE SEQUENCE [LARGE SCALE GENOMIC DNA]</scope>
    <source>
        <strain evidence="2">KCTC 42248</strain>
    </source>
</reference>
<dbReference type="Proteomes" id="UP001597393">
    <property type="component" value="Unassembled WGS sequence"/>
</dbReference>
<evidence type="ECO:0000313" key="1">
    <source>
        <dbReference type="EMBL" id="MFD2598076.1"/>
    </source>
</evidence>
<dbReference type="SUPFAM" id="SSF53756">
    <property type="entry name" value="UDP-Glycosyltransferase/glycogen phosphorylase"/>
    <property type="match status" value="1"/>
</dbReference>
<evidence type="ECO:0000313" key="2">
    <source>
        <dbReference type="Proteomes" id="UP001597393"/>
    </source>
</evidence>
<proteinExistence type="predicted"/>
<dbReference type="RefSeq" id="WP_380867651.1">
    <property type="nucleotide sequence ID" value="NZ_JBHUMA010000004.1"/>
</dbReference>
<dbReference type="EMBL" id="JBHUMA010000004">
    <property type="protein sequence ID" value="MFD2598076.1"/>
    <property type="molecule type" value="Genomic_DNA"/>
</dbReference>
<name>A0ABW5NHC7_9SPHI</name>
<comment type="caution">
    <text evidence="1">The sequence shown here is derived from an EMBL/GenBank/DDBJ whole genome shotgun (WGS) entry which is preliminary data.</text>
</comment>
<keyword evidence="2" id="KW-1185">Reference proteome</keyword>
<sequence length="376" mass="43756">MAGTKLIVVEPNMHSYPHSEINAGLLSIMQEVFPFSTKYFYVSSGHLNALQDFFDHKKWKVRNINVIPFTPWRIPLLDLILMFRLLFIYYKMHKDDHLILLGIYPLSNWVLSLLNRFSKRNVLICLHGQMESYLQNTTIGVSKHYYNLSKHVFKQKDYLRYIVFGQSIFNNVSFLFPDHSKAIIIDQPYVYDNESYGEILGAPPLNLGFLGRFDKTKNVQSAFNLFQAAKDLRDRGLVKISIIGRVSEEYIGKFDNDISFSSDSLPRDKFIEEVLKQNFIISFTGPSFYRATPSGVFFDCIKYGKPLIALRNEYLEYYFKKYCALGYLCDSVEEMYSIIKDLAENPQHLVDFQESFDTVRTELGLSKIAERLKEAL</sequence>
<protein>
    <submittedName>
        <fullName evidence="1">Uncharacterized protein</fullName>
    </submittedName>
</protein>
<dbReference type="Gene3D" id="3.40.50.2000">
    <property type="entry name" value="Glycogen Phosphorylase B"/>
    <property type="match status" value="2"/>
</dbReference>
<accession>A0ABW5NHC7</accession>
<organism evidence="1 2">
    <name type="scientific">Sphingobacterium corticis</name>
    <dbReference type="NCBI Taxonomy" id="1812823"/>
    <lineage>
        <taxon>Bacteria</taxon>
        <taxon>Pseudomonadati</taxon>
        <taxon>Bacteroidota</taxon>
        <taxon>Sphingobacteriia</taxon>
        <taxon>Sphingobacteriales</taxon>
        <taxon>Sphingobacteriaceae</taxon>
        <taxon>Sphingobacterium</taxon>
    </lineage>
</organism>